<dbReference type="Proteomes" id="UP001155901">
    <property type="component" value="Unassembled WGS sequence"/>
</dbReference>
<evidence type="ECO:0000313" key="4">
    <source>
        <dbReference type="Proteomes" id="UP001162889"/>
    </source>
</evidence>
<accession>A0AA41L3D6</accession>
<organism evidence="1 3">
    <name type="scientific">Duganella violaceipulchra</name>
    <dbReference type="NCBI Taxonomy" id="2849652"/>
    <lineage>
        <taxon>Bacteria</taxon>
        <taxon>Pseudomonadati</taxon>
        <taxon>Pseudomonadota</taxon>
        <taxon>Betaproteobacteria</taxon>
        <taxon>Burkholderiales</taxon>
        <taxon>Oxalobacteraceae</taxon>
        <taxon>Telluria group</taxon>
        <taxon>Duganella</taxon>
    </lineage>
</organism>
<keyword evidence="4" id="KW-1185">Reference proteome</keyword>
<dbReference type="AlphaFoldDB" id="A0AA41L3D6"/>
<gene>
    <name evidence="1" type="ORF">KVP70_23130</name>
    <name evidence="2" type="ORF">L1274_001217</name>
</gene>
<dbReference type="EMBL" id="JALJZU010000002">
    <property type="protein sequence ID" value="MCP2007524.1"/>
    <property type="molecule type" value="Genomic_DNA"/>
</dbReference>
<dbReference type="EMBL" id="JAHTGR010000013">
    <property type="protein sequence ID" value="MBV6323833.1"/>
    <property type="molecule type" value="Genomic_DNA"/>
</dbReference>
<comment type="caution">
    <text evidence="1">The sequence shown here is derived from an EMBL/GenBank/DDBJ whole genome shotgun (WGS) entry which is preliminary data.</text>
</comment>
<dbReference type="RefSeq" id="WP_217944702.1">
    <property type="nucleotide sequence ID" value="NZ_JAHTGR010000013.1"/>
</dbReference>
<evidence type="ECO:0000313" key="1">
    <source>
        <dbReference type="EMBL" id="MBV6323833.1"/>
    </source>
</evidence>
<dbReference type="Proteomes" id="UP001162889">
    <property type="component" value="Unassembled WGS sequence"/>
</dbReference>
<proteinExistence type="predicted"/>
<evidence type="ECO:0000313" key="3">
    <source>
        <dbReference type="Proteomes" id="UP001155901"/>
    </source>
</evidence>
<reference evidence="2" key="2">
    <citation type="submission" date="2022-03" db="EMBL/GenBank/DDBJ databases">
        <title>Genome Encyclopedia of Bacteria and Archaea VI: Functional Genomics of Type Strains.</title>
        <authorList>
            <person name="Whitman W."/>
        </authorList>
    </citation>
    <scope>NUCLEOTIDE SEQUENCE</scope>
    <source>
        <strain evidence="2">HSC-15S17</strain>
    </source>
</reference>
<sequence>MNNCLTLEEVGWVLYELNALQIKMLFGNGVFSQRGLTGRKKTRRPERIQDGGLFCYGIGAIA</sequence>
<protein>
    <submittedName>
        <fullName evidence="1">Uncharacterized protein</fullName>
    </submittedName>
</protein>
<reference evidence="1" key="1">
    <citation type="submission" date="2021-07" db="EMBL/GenBank/DDBJ databases">
        <title>Characterization of violacein-producing bacteria and related species.</title>
        <authorList>
            <person name="Wilson H.S."/>
            <person name="De Leon M.E."/>
        </authorList>
    </citation>
    <scope>NUCLEOTIDE SEQUENCE</scope>
    <source>
        <strain evidence="1">HSC-15S17</strain>
    </source>
</reference>
<name>A0AA41L3D6_9BURK</name>
<evidence type="ECO:0000313" key="2">
    <source>
        <dbReference type="EMBL" id="MCP2007524.1"/>
    </source>
</evidence>